<proteinExistence type="predicted"/>
<dbReference type="Gene3D" id="3.40.47.10">
    <property type="match status" value="1"/>
</dbReference>
<dbReference type="Gene3D" id="3.40.366.10">
    <property type="entry name" value="Malonyl-Coenzyme A Acyl Carrier Protein, domain 2"/>
    <property type="match status" value="1"/>
</dbReference>
<dbReference type="EMBL" id="LUGG01000043">
    <property type="protein sequence ID" value="OBZ65510.1"/>
    <property type="molecule type" value="Genomic_DNA"/>
</dbReference>
<dbReference type="InterPro" id="IPR042104">
    <property type="entry name" value="PKS_dehydratase_sf"/>
</dbReference>
<dbReference type="InterPro" id="IPR014043">
    <property type="entry name" value="Acyl_transferase_dom"/>
</dbReference>
<dbReference type="Pfam" id="PF00698">
    <property type="entry name" value="Acyl_transf_1"/>
    <property type="match status" value="1"/>
</dbReference>
<keyword evidence="5" id="KW-1185">Reference proteome</keyword>
<dbReference type="SUPFAM" id="SSF55048">
    <property type="entry name" value="Probable ACP-binding domain of malonyl-CoA ACP transacylase"/>
    <property type="match status" value="1"/>
</dbReference>
<name>A0A1C7LLI5_GRIFR</name>
<dbReference type="AlphaFoldDB" id="A0A1C7LLI5"/>
<dbReference type="InterPro" id="IPR020841">
    <property type="entry name" value="PKS_Beta-ketoAc_synthase_dom"/>
</dbReference>
<dbReference type="GO" id="GO:0006633">
    <property type="term" value="P:fatty acid biosynthetic process"/>
    <property type="evidence" value="ECO:0007669"/>
    <property type="project" value="TreeGrafter"/>
</dbReference>
<evidence type="ECO:0000313" key="5">
    <source>
        <dbReference type="Proteomes" id="UP000092993"/>
    </source>
</evidence>
<feature type="domain" description="Ketosynthase family 3 (KS3)" evidence="3">
    <location>
        <begin position="50"/>
        <end position="494"/>
    </location>
</feature>
<dbReference type="InterPro" id="IPR049552">
    <property type="entry name" value="PKS_DH_N"/>
</dbReference>
<dbReference type="InterPro" id="IPR001227">
    <property type="entry name" value="Ac_transferase_dom_sf"/>
</dbReference>
<sequence>MDGPPDARTVDAACGCTQGGDSRVGNVVNTPTRFVLLRPSCQNGCRRRKWCYMDTVGIAAELPSGTWSKMNLNYKSFFEFLLQKGESYEQIPTERFNIHTLIQPSVRLRGDALGHIITDTGAFLKEIERFDYLEFGVTSKDARLMPLSTRKLIETTFVSLIDSGIDYRGKNIGCYMAGVAHDMFSVSGHDDAEARGSFACAPAMIANRVSYHLDLRGPSVPIDTACSSSLYATHLAVQALRAGECEAAVVGGCQLNHRFTEWLTYTQGGILSADGKCKPFDAQADGFGRSEGVVSIVLKPLDAALRDNDKIYATILGTGVNSSGSLAPVNAPVAAAQQDAMLRAFAQTGRLPRDVDYVELHATGTAQGDPTEANWVGARFKRDGELLIGSVKGNIGCVLPDRDNAMTLTTGHSHLEITAFLASICKVCSIFESGLIPPNVNFNCPNPAIKWHEYQLRVPTEVEPLRCRSASGRPLVAMTSSGIGGANGHCAIEGPPSAARIPTTFWRADITAVPSLLIASGLSPRSATAVGDDLKALVPGHNLRFLSRTYGRRARSMIWRSFAVAMDGALSKFSEPVLTPKNEPTMGRELFGACTAFRESILELDEIYRAAVGQSLIEFTGLFNTSSVADSLGATWPIAITLPALTMLQLALVDLLASLGVKPGVVMGHSAGETAMLSASGAGSKAMALELAIARGKAMSYAEDAKGTMAALSCSSDNAQKIIDEVAKELGEGLLEIGCFNTPTAVTLSGLETHIDLAVAKAQASDIFARKLRTRVPACRDVFARYDVGRPIVETYSTKTGTFLDVAFDAQYFWDNTRGPVLFTDAMQAAVAAHPNATFLEIGPHPVLTSYITSMAGKSATVACPLRRSKPAEGSVEVFEFMQCLGKLIAAGHNCVQFDILCGTEDDDADLSLPPFPFARKEVPYLASTAEVARQRQHRNGPLNYPQLQINVKMFPGLADHVINGEPIMPAAGFIEMALEFGARKLFNVEFISILPLSSDRPIPVDVKLEGPRWSVHSASSTDFTKTWPIKVNTNLM</sequence>
<dbReference type="Pfam" id="PF02801">
    <property type="entry name" value="Ketoacyl-synt_C"/>
    <property type="match status" value="1"/>
</dbReference>
<dbReference type="GO" id="GO:0004312">
    <property type="term" value="F:fatty acid synthase activity"/>
    <property type="evidence" value="ECO:0007669"/>
    <property type="project" value="TreeGrafter"/>
</dbReference>
<evidence type="ECO:0000259" key="3">
    <source>
        <dbReference type="PROSITE" id="PS52004"/>
    </source>
</evidence>
<dbReference type="SMART" id="SM00827">
    <property type="entry name" value="PKS_AT"/>
    <property type="match status" value="1"/>
</dbReference>
<dbReference type="OMA" id="TYAFDAR"/>
<dbReference type="InterPro" id="IPR014031">
    <property type="entry name" value="Ketoacyl_synth_C"/>
</dbReference>
<dbReference type="InterPro" id="IPR016036">
    <property type="entry name" value="Malonyl_transacylase_ACP-bd"/>
</dbReference>
<keyword evidence="1" id="KW-0596">Phosphopantetheine</keyword>
<gene>
    <name evidence="4" type="primary">pks2</name>
    <name evidence="4" type="ORF">A0H81_14467</name>
</gene>
<dbReference type="SUPFAM" id="SSF52151">
    <property type="entry name" value="FabD/lysophospholipase-like"/>
    <property type="match status" value="1"/>
</dbReference>
<dbReference type="SUPFAM" id="SSF53901">
    <property type="entry name" value="Thiolase-like"/>
    <property type="match status" value="1"/>
</dbReference>
<dbReference type="STRING" id="5627.A0A1C7LLI5"/>
<dbReference type="Pfam" id="PF00109">
    <property type="entry name" value="ketoacyl-synt"/>
    <property type="match status" value="1"/>
</dbReference>
<dbReference type="CDD" id="cd00833">
    <property type="entry name" value="PKS"/>
    <property type="match status" value="1"/>
</dbReference>
<dbReference type="PANTHER" id="PTHR43775:SF37">
    <property type="entry name" value="SI:DKEY-61P9.11"/>
    <property type="match status" value="1"/>
</dbReference>
<evidence type="ECO:0000313" key="4">
    <source>
        <dbReference type="EMBL" id="OBZ65510.1"/>
    </source>
</evidence>
<keyword evidence="2" id="KW-0597">Phosphoprotein</keyword>
<dbReference type="Pfam" id="PF21089">
    <property type="entry name" value="PKS_DH_N"/>
    <property type="match status" value="1"/>
</dbReference>
<dbReference type="PROSITE" id="PS52004">
    <property type="entry name" value="KS3_2"/>
    <property type="match status" value="1"/>
</dbReference>
<reference evidence="4 5" key="1">
    <citation type="submission" date="2016-03" db="EMBL/GenBank/DDBJ databases">
        <title>Whole genome sequencing of Grifola frondosa 9006-11.</title>
        <authorList>
            <person name="Min B."/>
            <person name="Park H."/>
            <person name="Kim J.-G."/>
            <person name="Cho H."/>
            <person name="Oh Y.-L."/>
            <person name="Kong W.-S."/>
            <person name="Choi I.-G."/>
        </authorList>
    </citation>
    <scope>NUCLEOTIDE SEQUENCE [LARGE SCALE GENOMIC DNA]</scope>
    <source>
        <strain evidence="4 5">9006-11</strain>
    </source>
</reference>
<accession>A0A1C7LLI5</accession>
<organism evidence="4 5">
    <name type="scientific">Grifola frondosa</name>
    <name type="common">Maitake</name>
    <name type="synonym">Polyporus frondosus</name>
    <dbReference type="NCBI Taxonomy" id="5627"/>
    <lineage>
        <taxon>Eukaryota</taxon>
        <taxon>Fungi</taxon>
        <taxon>Dikarya</taxon>
        <taxon>Basidiomycota</taxon>
        <taxon>Agaricomycotina</taxon>
        <taxon>Agaricomycetes</taxon>
        <taxon>Polyporales</taxon>
        <taxon>Grifolaceae</taxon>
        <taxon>Grifola</taxon>
    </lineage>
</organism>
<dbReference type="Gene3D" id="3.10.129.110">
    <property type="entry name" value="Polyketide synthase dehydratase"/>
    <property type="match status" value="1"/>
</dbReference>
<evidence type="ECO:0000256" key="2">
    <source>
        <dbReference type="ARBA" id="ARBA00022553"/>
    </source>
</evidence>
<evidence type="ECO:0000256" key="1">
    <source>
        <dbReference type="ARBA" id="ARBA00022450"/>
    </source>
</evidence>
<dbReference type="Proteomes" id="UP000092993">
    <property type="component" value="Unassembled WGS sequence"/>
</dbReference>
<dbReference type="InterPro" id="IPR014030">
    <property type="entry name" value="Ketoacyl_synth_N"/>
</dbReference>
<dbReference type="InterPro" id="IPR032821">
    <property type="entry name" value="PKS_assoc"/>
</dbReference>
<dbReference type="PANTHER" id="PTHR43775">
    <property type="entry name" value="FATTY ACID SYNTHASE"/>
    <property type="match status" value="1"/>
</dbReference>
<protein>
    <submittedName>
        <fullName evidence="4">Putative polyketide synthase 2</fullName>
    </submittedName>
</protein>
<dbReference type="SMART" id="SM00825">
    <property type="entry name" value="PKS_KS"/>
    <property type="match status" value="1"/>
</dbReference>
<dbReference type="OrthoDB" id="329835at2759"/>
<dbReference type="Pfam" id="PF16197">
    <property type="entry name" value="KAsynt_C_assoc"/>
    <property type="match status" value="1"/>
</dbReference>
<dbReference type="InterPro" id="IPR016035">
    <property type="entry name" value="Acyl_Trfase/lysoPLipase"/>
</dbReference>
<dbReference type="InterPro" id="IPR016039">
    <property type="entry name" value="Thiolase-like"/>
</dbReference>
<comment type="caution">
    <text evidence="4">The sequence shown here is derived from an EMBL/GenBank/DDBJ whole genome shotgun (WGS) entry which is preliminary data.</text>
</comment>
<dbReference type="InterPro" id="IPR050091">
    <property type="entry name" value="PKS_NRPS_Biosynth_Enz"/>
</dbReference>